<dbReference type="AlphaFoldDB" id="A0A7R8XDM6"/>
<evidence type="ECO:0000256" key="4">
    <source>
        <dbReference type="RuleBase" id="RU003690"/>
    </source>
</evidence>
<organism evidence="5">
    <name type="scientific">Darwinula stevensoni</name>
    <dbReference type="NCBI Taxonomy" id="69355"/>
    <lineage>
        <taxon>Eukaryota</taxon>
        <taxon>Metazoa</taxon>
        <taxon>Ecdysozoa</taxon>
        <taxon>Arthropoda</taxon>
        <taxon>Crustacea</taxon>
        <taxon>Oligostraca</taxon>
        <taxon>Ostracoda</taxon>
        <taxon>Podocopa</taxon>
        <taxon>Podocopida</taxon>
        <taxon>Darwinulocopina</taxon>
        <taxon>Darwinuloidea</taxon>
        <taxon>Darwinulidae</taxon>
        <taxon>Darwinula</taxon>
    </lineage>
</organism>
<evidence type="ECO:0000313" key="5">
    <source>
        <dbReference type="EMBL" id="CAD7248632.1"/>
    </source>
</evidence>
<name>A0A7R8XDM6_9CRUS</name>
<dbReference type="PANTHER" id="PTHR10353">
    <property type="entry name" value="GLYCOSYL HYDROLASE"/>
    <property type="match status" value="1"/>
</dbReference>
<evidence type="ECO:0000256" key="2">
    <source>
        <dbReference type="ARBA" id="ARBA00022801"/>
    </source>
</evidence>
<keyword evidence="2" id="KW-0378">Hydrolase</keyword>
<reference evidence="5" key="1">
    <citation type="submission" date="2020-11" db="EMBL/GenBank/DDBJ databases">
        <authorList>
            <person name="Tran Van P."/>
        </authorList>
    </citation>
    <scope>NUCLEOTIDE SEQUENCE</scope>
</reference>
<dbReference type="Proteomes" id="UP000677054">
    <property type="component" value="Unassembled WGS sequence"/>
</dbReference>
<dbReference type="Pfam" id="PF00232">
    <property type="entry name" value="Glyco_hydro_1"/>
    <property type="match status" value="1"/>
</dbReference>
<dbReference type="SUPFAM" id="SSF51445">
    <property type="entry name" value="(Trans)glycosidases"/>
    <property type="match status" value="1"/>
</dbReference>
<evidence type="ECO:0000256" key="3">
    <source>
        <dbReference type="ARBA" id="ARBA00023295"/>
    </source>
</evidence>
<dbReference type="OrthoDB" id="65569at2759"/>
<dbReference type="EMBL" id="LR901446">
    <property type="protein sequence ID" value="CAD7248632.1"/>
    <property type="molecule type" value="Genomic_DNA"/>
</dbReference>
<dbReference type="Gene3D" id="3.20.20.80">
    <property type="entry name" value="Glycosidases"/>
    <property type="match status" value="1"/>
</dbReference>
<keyword evidence="6" id="KW-1185">Reference proteome</keyword>
<dbReference type="PANTHER" id="PTHR10353:SF36">
    <property type="entry name" value="LP05116P"/>
    <property type="match status" value="1"/>
</dbReference>
<dbReference type="InterPro" id="IPR017853">
    <property type="entry name" value="GH"/>
</dbReference>
<evidence type="ECO:0000313" key="6">
    <source>
        <dbReference type="Proteomes" id="UP000677054"/>
    </source>
</evidence>
<keyword evidence="3" id="KW-0326">Glycosidase</keyword>
<protein>
    <submittedName>
        <fullName evidence="5">Uncharacterized protein</fullName>
    </submittedName>
</protein>
<evidence type="ECO:0000256" key="1">
    <source>
        <dbReference type="ARBA" id="ARBA00010838"/>
    </source>
</evidence>
<proteinExistence type="inferred from homology"/>
<comment type="similarity">
    <text evidence="1 4">Belongs to the glycosyl hydrolase 1 family.</text>
</comment>
<dbReference type="InterPro" id="IPR001360">
    <property type="entry name" value="Glyco_hydro_1"/>
</dbReference>
<accession>A0A7R8XDM6</accession>
<sequence length="116" mass="12756">MVKFSISWPRVLPNGTADNINQAGVDYYNNLIDALISNGIQPMVSPSALYRHTLLIIPTTNMNALARAQASTVGEERMSLHSILLDRVHRHPSHRRHAWDGGEKFGCGGASLHSIV</sequence>
<dbReference type="GO" id="GO:0005975">
    <property type="term" value="P:carbohydrate metabolic process"/>
    <property type="evidence" value="ECO:0007669"/>
    <property type="project" value="InterPro"/>
</dbReference>
<dbReference type="EMBL" id="CAJPEV010001929">
    <property type="protein sequence ID" value="CAG0894935.1"/>
    <property type="molecule type" value="Genomic_DNA"/>
</dbReference>
<dbReference type="GO" id="GO:0004553">
    <property type="term" value="F:hydrolase activity, hydrolyzing O-glycosyl compounds"/>
    <property type="evidence" value="ECO:0007669"/>
    <property type="project" value="InterPro"/>
</dbReference>
<gene>
    <name evidence="5" type="ORF">DSTB1V02_LOCUS8443</name>
</gene>